<dbReference type="Pfam" id="PF00561">
    <property type="entry name" value="Abhydrolase_1"/>
    <property type="match status" value="1"/>
</dbReference>
<keyword evidence="2" id="KW-0443">Lipid metabolism</keyword>
<comment type="caution">
    <text evidence="5">The sequence shown here is derived from an EMBL/GenBank/DDBJ whole genome shotgun (WGS) entry which is preliminary data.</text>
</comment>
<name>A0ABP0E7V0_9PEZI</name>
<organism evidence="5 6">
    <name type="scientific">Sporothrix epigloea</name>
    <dbReference type="NCBI Taxonomy" id="1892477"/>
    <lineage>
        <taxon>Eukaryota</taxon>
        <taxon>Fungi</taxon>
        <taxon>Dikarya</taxon>
        <taxon>Ascomycota</taxon>
        <taxon>Pezizomycotina</taxon>
        <taxon>Sordariomycetes</taxon>
        <taxon>Sordariomycetidae</taxon>
        <taxon>Ophiostomatales</taxon>
        <taxon>Ophiostomataceae</taxon>
        <taxon>Sporothrix</taxon>
    </lineage>
</organism>
<evidence type="ECO:0000259" key="4">
    <source>
        <dbReference type="Pfam" id="PF00561"/>
    </source>
</evidence>
<keyword evidence="1" id="KW-0442">Lipid degradation</keyword>
<dbReference type="EC" id="3.1.1.13" evidence="5"/>
<evidence type="ECO:0000256" key="2">
    <source>
        <dbReference type="ARBA" id="ARBA00023098"/>
    </source>
</evidence>
<proteinExistence type="predicted"/>
<evidence type="ECO:0000256" key="3">
    <source>
        <dbReference type="SAM" id="MobiDB-lite"/>
    </source>
</evidence>
<protein>
    <submittedName>
        <fullName evidence="5">Cholesterol esterase</fullName>
        <ecNumber evidence="5">3.1.1.13</ecNumber>
    </submittedName>
</protein>
<dbReference type="GO" id="GO:0004771">
    <property type="term" value="F:sterol ester esterase activity"/>
    <property type="evidence" value="ECO:0007669"/>
    <property type="project" value="UniProtKB-EC"/>
</dbReference>
<dbReference type="InterPro" id="IPR029058">
    <property type="entry name" value="AB_hydrolase_fold"/>
</dbReference>
<feature type="compositionally biased region" description="Polar residues" evidence="3">
    <location>
        <begin position="516"/>
        <end position="530"/>
    </location>
</feature>
<feature type="region of interest" description="Disordered" evidence="3">
    <location>
        <begin position="466"/>
        <end position="502"/>
    </location>
</feature>
<accession>A0ABP0E7V0</accession>
<dbReference type="InterPro" id="IPR000073">
    <property type="entry name" value="AB_hydrolase_1"/>
</dbReference>
<gene>
    <name evidence="5" type="primary">TGL1</name>
    <name evidence="5" type="ORF">SEPCBS119000_006562</name>
</gene>
<dbReference type="EMBL" id="CAWUON010000185">
    <property type="protein sequence ID" value="CAK7275177.1"/>
    <property type="molecule type" value="Genomic_DNA"/>
</dbReference>
<feature type="region of interest" description="Disordered" evidence="3">
    <location>
        <begin position="511"/>
        <end position="530"/>
    </location>
</feature>
<evidence type="ECO:0000256" key="1">
    <source>
        <dbReference type="ARBA" id="ARBA00022963"/>
    </source>
</evidence>
<dbReference type="Gene3D" id="3.40.50.1820">
    <property type="entry name" value="alpha/beta hydrolase"/>
    <property type="match status" value="1"/>
</dbReference>
<keyword evidence="6" id="KW-1185">Reference proteome</keyword>
<evidence type="ECO:0000313" key="5">
    <source>
        <dbReference type="EMBL" id="CAK7275177.1"/>
    </source>
</evidence>
<evidence type="ECO:0000313" key="6">
    <source>
        <dbReference type="Proteomes" id="UP001642502"/>
    </source>
</evidence>
<feature type="compositionally biased region" description="Polar residues" evidence="3">
    <location>
        <begin position="466"/>
        <end position="476"/>
    </location>
</feature>
<keyword evidence="5" id="KW-0378">Hydrolase</keyword>
<dbReference type="SUPFAM" id="SSF53474">
    <property type="entry name" value="alpha/beta-Hydrolases"/>
    <property type="match status" value="1"/>
</dbReference>
<dbReference type="PANTHER" id="PTHR11005">
    <property type="entry name" value="LYSOSOMAL ACID LIPASE-RELATED"/>
    <property type="match status" value="1"/>
</dbReference>
<sequence>MPVPFIGRLNLVEYIALTSSFFLVALEAVIRMFTVALPESLIDVFYRASKKLFNKFTSPAQKRAEERKKSITTSLREASDFVELCRLFGYTAEEHVIQTKDGYLLGLHRLAWRPGEESQDVNAGTQSIQKRVVYLHHGLLMNSEIWVAATDAQRCLPFVLVERGFDVWFGNNRGNKYSKKSVKSSSKSTAFWNFSIDEFALYDIPDSIAYILDTTRQPSLSYIGFSQGTAQAFASLAIHPKLNDQVNVFIALAPAMSPAGLSNGIVDSLVKASPQVLYLLFGRRSILSAATMWQSILYPPLFVHVIDVGLSFLFGWRTKNIDTSQKLAAYAHLYSYTSTKSVVHWFQIIRTKSFQMYDDDVHPLLTTYSKHTKVAKYPTRNIKTPIVLVYGGSDSLVDIKVMLRELPSRTVATEIPHYEHLDFLWAHDVDTRVFRHVFDALDSFRDAEHTKEEYAEFFSARRTSLGTSGHSSNLRVTRSDRHSLSDINSDSDDPSTDTLSTETLMTLRLDEVKQGAANSSASQSPAVDLQ</sequence>
<reference evidence="5 6" key="1">
    <citation type="submission" date="2024-01" db="EMBL/GenBank/DDBJ databases">
        <authorList>
            <person name="Allen C."/>
            <person name="Tagirdzhanova G."/>
        </authorList>
    </citation>
    <scope>NUCLEOTIDE SEQUENCE [LARGE SCALE GENOMIC DNA]</scope>
    <source>
        <strain evidence="5 6">CBS 119000</strain>
    </source>
</reference>
<feature type="domain" description="AB hydrolase-1" evidence="4">
    <location>
        <begin position="132"/>
        <end position="425"/>
    </location>
</feature>
<dbReference type="Proteomes" id="UP001642502">
    <property type="component" value="Unassembled WGS sequence"/>
</dbReference>